<comment type="caution">
    <text evidence="2">The sequence shown here is derived from an EMBL/GenBank/DDBJ whole genome shotgun (WGS) entry which is preliminary data.</text>
</comment>
<keyword evidence="1" id="KW-0472">Membrane</keyword>
<dbReference type="Proteomes" id="UP000050497">
    <property type="component" value="Unassembled WGS sequence"/>
</dbReference>
<feature type="transmembrane region" description="Helical" evidence="1">
    <location>
        <begin position="6"/>
        <end position="27"/>
    </location>
</feature>
<keyword evidence="1" id="KW-0812">Transmembrane</keyword>
<reference evidence="3 5" key="2">
    <citation type="submission" date="2016-08" db="EMBL/GenBank/DDBJ databases">
        <authorList>
            <person name="Varghese N."/>
            <person name="Submissions Spin"/>
        </authorList>
    </citation>
    <scope>NUCLEOTIDE SEQUENCE [LARGE SCALE GENOMIC DNA]</scope>
    <source>
        <strain evidence="3 5">HL-109</strain>
    </source>
</reference>
<evidence type="ECO:0000313" key="4">
    <source>
        <dbReference type="Proteomes" id="UP000050497"/>
    </source>
</evidence>
<protein>
    <submittedName>
        <fullName evidence="2">Uncharacterized protein</fullName>
    </submittedName>
</protein>
<dbReference type="Proteomes" id="UP000182800">
    <property type="component" value="Unassembled WGS sequence"/>
</dbReference>
<evidence type="ECO:0000313" key="2">
    <source>
        <dbReference type="EMBL" id="KPQ11608.1"/>
    </source>
</evidence>
<reference evidence="2 4" key="1">
    <citation type="submission" date="2015-09" db="EMBL/GenBank/DDBJ databases">
        <title>Identification and resolution of microdiversity through metagenomic sequencing of parallel consortia.</title>
        <authorList>
            <person name="Nelson W.C."/>
            <person name="Romine M.F."/>
            <person name="Lindemann S.R."/>
        </authorList>
    </citation>
    <scope>NUCLEOTIDE SEQUENCE [LARGE SCALE GENOMIC DNA]</scope>
    <source>
        <strain evidence="2">HL-109</strain>
    </source>
</reference>
<dbReference type="EMBL" id="LJSX01000006">
    <property type="protein sequence ID" value="KPQ11608.1"/>
    <property type="molecule type" value="Genomic_DNA"/>
</dbReference>
<evidence type="ECO:0000256" key="1">
    <source>
        <dbReference type="SAM" id="Phobius"/>
    </source>
</evidence>
<sequence length="91" mass="9957">MSDPCLIPVVAALFLGAILPGAALLIMSSALKRRLQRCDPARIEILAGRYRARFGSRAVQVVREQIQGARLCEDARSVRLLQAIKARLETG</sequence>
<evidence type="ECO:0000313" key="3">
    <source>
        <dbReference type="EMBL" id="SCC80370.1"/>
    </source>
</evidence>
<evidence type="ECO:0000313" key="5">
    <source>
        <dbReference type="Proteomes" id="UP000182800"/>
    </source>
</evidence>
<dbReference type="AlphaFoldDB" id="A0A0P7X8R7"/>
<proteinExistence type="predicted"/>
<name>A0A0P7X8R7_9HYPH</name>
<keyword evidence="5" id="KW-1185">Reference proteome</keyword>
<dbReference type="EMBL" id="FMBM01000002">
    <property type="protein sequence ID" value="SCC80370.1"/>
    <property type="molecule type" value="Genomic_DNA"/>
</dbReference>
<dbReference type="STRING" id="1653334.GA0071312_1453"/>
<keyword evidence="1" id="KW-1133">Transmembrane helix</keyword>
<gene>
    <name evidence="3" type="ORF">GA0071312_1453</name>
    <name evidence="2" type="ORF">HLUCCO17_05335</name>
</gene>
<accession>A0A0P7X8R7</accession>
<organism evidence="2 4">
    <name type="scientific">Saliniramus fredricksonii</name>
    <dbReference type="NCBI Taxonomy" id="1653334"/>
    <lineage>
        <taxon>Bacteria</taxon>
        <taxon>Pseudomonadati</taxon>
        <taxon>Pseudomonadota</taxon>
        <taxon>Alphaproteobacteria</taxon>
        <taxon>Hyphomicrobiales</taxon>
        <taxon>Salinarimonadaceae</taxon>
        <taxon>Saliniramus</taxon>
    </lineage>
</organism>